<evidence type="ECO:0000313" key="1">
    <source>
        <dbReference type="EMBL" id="PON64717.1"/>
    </source>
</evidence>
<proteinExistence type="predicted"/>
<reference evidence="2" key="1">
    <citation type="submission" date="2016-06" db="EMBL/GenBank/DDBJ databases">
        <title>Parallel loss of symbiosis genes in relatives of nitrogen-fixing non-legume Parasponia.</title>
        <authorList>
            <person name="Van Velzen R."/>
            <person name="Holmer R."/>
            <person name="Bu F."/>
            <person name="Rutten L."/>
            <person name="Van Zeijl A."/>
            <person name="Liu W."/>
            <person name="Santuari L."/>
            <person name="Cao Q."/>
            <person name="Sharma T."/>
            <person name="Shen D."/>
            <person name="Roswanjaya Y."/>
            <person name="Wardhani T."/>
            <person name="Kalhor M.S."/>
            <person name="Jansen J."/>
            <person name="Van den Hoogen J."/>
            <person name="Gungor B."/>
            <person name="Hartog M."/>
            <person name="Hontelez J."/>
            <person name="Verver J."/>
            <person name="Yang W.-C."/>
            <person name="Schijlen E."/>
            <person name="Repin R."/>
            <person name="Schilthuizen M."/>
            <person name="Schranz E."/>
            <person name="Heidstra R."/>
            <person name="Miyata K."/>
            <person name="Fedorova E."/>
            <person name="Kohlen W."/>
            <person name="Bisseling T."/>
            <person name="Smit S."/>
            <person name="Geurts R."/>
        </authorList>
    </citation>
    <scope>NUCLEOTIDE SEQUENCE [LARGE SCALE GENOMIC DNA]</scope>
    <source>
        <strain evidence="2">cv. WU1-14</strain>
    </source>
</reference>
<dbReference type="AlphaFoldDB" id="A0A2P5CUH8"/>
<gene>
    <name evidence="1" type="ORF">PanWU01x14_121920</name>
</gene>
<dbReference type="EMBL" id="JXTB01000093">
    <property type="protein sequence ID" value="PON64717.1"/>
    <property type="molecule type" value="Genomic_DNA"/>
</dbReference>
<sequence>AKLSWGCIKQVKSHLKNPPKDSQSVTEFSQTIKARADELALLGAFMDKDYLIEKILNGLGSNYKELISVVQVRDTHIIFDELHQKLLNFEVHLLEKKPKQLYFPAFANPTQRANTG</sequence>
<dbReference type="Proteomes" id="UP000237105">
    <property type="component" value="Unassembled WGS sequence"/>
</dbReference>
<dbReference type="OrthoDB" id="1164227at2759"/>
<dbReference type="STRING" id="3476.A0A2P5CUH8"/>
<dbReference type="PANTHER" id="PTHR47481">
    <property type="match status" value="1"/>
</dbReference>
<name>A0A2P5CUH8_PARAD</name>
<dbReference type="Pfam" id="PF14223">
    <property type="entry name" value="Retrotran_gag_2"/>
    <property type="match status" value="1"/>
</dbReference>
<dbReference type="PANTHER" id="PTHR47481:SF22">
    <property type="entry name" value="RETROTRANSPOSON GAG DOMAIN-CONTAINING PROTEIN"/>
    <property type="match status" value="1"/>
</dbReference>
<accession>A0A2P5CUH8</accession>
<comment type="caution">
    <text evidence="1">The sequence shown here is derived from an EMBL/GenBank/DDBJ whole genome shotgun (WGS) entry which is preliminary data.</text>
</comment>
<organism evidence="1 2">
    <name type="scientific">Parasponia andersonii</name>
    <name type="common">Sponia andersonii</name>
    <dbReference type="NCBI Taxonomy" id="3476"/>
    <lineage>
        <taxon>Eukaryota</taxon>
        <taxon>Viridiplantae</taxon>
        <taxon>Streptophyta</taxon>
        <taxon>Embryophyta</taxon>
        <taxon>Tracheophyta</taxon>
        <taxon>Spermatophyta</taxon>
        <taxon>Magnoliopsida</taxon>
        <taxon>eudicotyledons</taxon>
        <taxon>Gunneridae</taxon>
        <taxon>Pentapetalae</taxon>
        <taxon>rosids</taxon>
        <taxon>fabids</taxon>
        <taxon>Rosales</taxon>
        <taxon>Cannabaceae</taxon>
        <taxon>Parasponia</taxon>
    </lineage>
</organism>
<protein>
    <submittedName>
        <fullName evidence="1">Uncharacterized protein</fullName>
    </submittedName>
</protein>
<keyword evidence="2" id="KW-1185">Reference proteome</keyword>
<feature type="non-terminal residue" evidence="1">
    <location>
        <position position="1"/>
    </location>
</feature>
<evidence type="ECO:0000313" key="2">
    <source>
        <dbReference type="Proteomes" id="UP000237105"/>
    </source>
</evidence>